<evidence type="ECO:0000256" key="4">
    <source>
        <dbReference type="RuleBase" id="RU000363"/>
    </source>
</evidence>
<dbReference type="SMART" id="SM00822">
    <property type="entry name" value="PKS_KR"/>
    <property type="match status" value="1"/>
</dbReference>
<dbReference type="PROSITE" id="PS00061">
    <property type="entry name" value="ADH_SHORT"/>
    <property type="match status" value="1"/>
</dbReference>
<dbReference type="Proteomes" id="UP001187682">
    <property type="component" value="Unassembled WGS sequence"/>
</dbReference>
<sequence length="260" mass="26478">MSSSDSLVVIVTGAAGGLGKMIAKTFLASGASVAICDVSAERLASTSAEWEALHAGKFLASKTDITDEDAVTAFVSAVVEKFGKVDVLVNNAGIMDTFDPAGQTAKSMWDKVMAVNATGTFLMSKAAVNVMLPAGGGTIISIGSVASYKGGAAGAAYTASKHAVAGLSKNLAGFYGNKGINSVVLYIGGMEETNIAAAFAVNPPNMEGMGRMRELTGYVQGESNVPLTTVAKYCLFLSDREVAAAANGGEVTVNKNWPAA</sequence>
<dbReference type="GO" id="GO:0016491">
    <property type="term" value="F:oxidoreductase activity"/>
    <property type="evidence" value="ECO:0007669"/>
    <property type="project" value="UniProtKB-KW"/>
</dbReference>
<comment type="similarity">
    <text evidence="1 4">Belongs to the short-chain dehydrogenases/reductases (SDR) family.</text>
</comment>
<dbReference type="InterPro" id="IPR020904">
    <property type="entry name" value="Sc_DH/Rdtase_CS"/>
</dbReference>
<dbReference type="InterPro" id="IPR057326">
    <property type="entry name" value="KR_dom"/>
</dbReference>
<keyword evidence="7" id="KW-1185">Reference proteome</keyword>
<dbReference type="EMBL" id="ONZQ02000005">
    <property type="protein sequence ID" value="SPO01504.1"/>
    <property type="molecule type" value="Genomic_DNA"/>
</dbReference>
<dbReference type="PRINTS" id="PR00081">
    <property type="entry name" value="GDHRDH"/>
</dbReference>
<evidence type="ECO:0000259" key="5">
    <source>
        <dbReference type="SMART" id="SM00822"/>
    </source>
</evidence>
<gene>
    <name evidence="6" type="ORF">DNG_04177</name>
</gene>
<dbReference type="PANTHER" id="PTHR43180:SF63">
    <property type="entry name" value="DEHYDROGENASE_REDUCTASE FAMILY PROTEIN, PUTATIVE (AFU_ORTHOLOGUE AFUA_6G03520)-RELATED"/>
    <property type="match status" value="1"/>
</dbReference>
<comment type="caution">
    <text evidence="6">The sequence shown here is derived from an EMBL/GenBank/DDBJ whole genome shotgun (WGS) entry which is preliminary data.</text>
</comment>
<feature type="domain" description="Ketoreductase" evidence="5">
    <location>
        <begin position="7"/>
        <end position="177"/>
    </location>
</feature>
<evidence type="ECO:0000256" key="2">
    <source>
        <dbReference type="ARBA" id="ARBA00022857"/>
    </source>
</evidence>
<evidence type="ECO:0000256" key="1">
    <source>
        <dbReference type="ARBA" id="ARBA00006484"/>
    </source>
</evidence>
<dbReference type="SUPFAM" id="SSF51735">
    <property type="entry name" value="NAD(P)-binding Rossmann-fold domains"/>
    <property type="match status" value="1"/>
</dbReference>
<keyword evidence="3" id="KW-0560">Oxidoreductase</keyword>
<dbReference type="PANTHER" id="PTHR43180">
    <property type="entry name" value="3-OXOACYL-(ACYL-CARRIER-PROTEIN) REDUCTASE (AFU_ORTHOLOGUE AFUA_6G11210)"/>
    <property type="match status" value="1"/>
</dbReference>
<dbReference type="PRINTS" id="PR00080">
    <property type="entry name" value="SDRFAMILY"/>
</dbReference>
<dbReference type="InterPro" id="IPR036291">
    <property type="entry name" value="NAD(P)-bd_dom_sf"/>
</dbReference>
<dbReference type="InterPro" id="IPR002347">
    <property type="entry name" value="SDR_fam"/>
</dbReference>
<proteinExistence type="inferred from homology"/>
<evidence type="ECO:0000256" key="3">
    <source>
        <dbReference type="ARBA" id="ARBA00023002"/>
    </source>
</evidence>
<dbReference type="AlphaFoldDB" id="A0AAE8MWC8"/>
<name>A0AAE8MWC8_9PEZI</name>
<dbReference type="CDD" id="cd05233">
    <property type="entry name" value="SDR_c"/>
    <property type="match status" value="1"/>
</dbReference>
<organism evidence="6 7">
    <name type="scientific">Cephalotrichum gorgonifer</name>
    <dbReference type="NCBI Taxonomy" id="2041049"/>
    <lineage>
        <taxon>Eukaryota</taxon>
        <taxon>Fungi</taxon>
        <taxon>Dikarya</taxon>
        <taxon>Ascomycota</taxon>
        <taxon>Pezizomycotina</taxon>
        <taxon>Sordariomycetes</taxon>
        <taxon>Hypocreomycetidae</taxon>
        <taxon>Microascales</taxon>
        <taxon>Microascaceae</taxon>
        <taxon>Cephalotrichum</taxon>
    </lineage>
</organism>
<dbReference type="Pfam" id="PF00106">
    <property type="entry name" value="adh_short"/>
    <property type="match status" value="1"/>
</dbReference>
<evidence type="ECO:0000313" key="7">
    <source>
        <dbReference type="Proteomes" id="UP001187682"/>
    </source>
</evidence>
<accession>A0AAE8MWC8</accession>
<reference evidence="6" key="1">
    <citation type="submission" date="2018-03" db="EMBL/GenBank/DDBJ databases">
        <authorList>
            <person name="Guldener U."/>
        </authorList>
    </citation>
    <scope>NUCLEOTIDE SEQUENCE</scope>
</reference>
<evidence type="ECO:0000313" key="6">
    <source>
        <dbReference type="EMBL" id="SPO01504.1"/>
    </source>
</evidence>
<protein>
    <submittedName>
        <fullName evidence="6">Related to 3-ketoacyl-acyl carrier protein reductase</fullName>
    </submittedName>
</protein>
<dbReference type="Gene3D" id="3.40.50.720">
    <property type="entry name" value="NAD(P)-binding Rossmann-like Domain"/>
    <property type="match status" value="1"/>
</dbReference>
<keyword evidence="2" id="KW-0521">NADP</keyword>